<feature type="chain" id="PRO_5046592424" evidence="1">
    <location>
        <begin position="22"/>
        <end position="471"/>
    </location>
</feature>
<dbReference type="EMBL" id="JBDPZN010000015">
    <property type="protein sequence ID" value="MEO3684519.1"/>
    <property type="molecule type" value="Genomic_DNA"/>
</dbReference>
<accession>A0ABV0FWY1</accession>
<organism evidence="2 3">
    <name type="scientific">Shewanella vesiculosa</name>
    <dbReference type="NCBI Taxonomy" id="518738"/>
    <lineage>
        <taxon>Bacteria</taxon>
        <taxon>Pseudomonadati</taxon>
        <taxon>Pseudomonadota</taxon>
        <taxon>Gammaproteobacteria</taxon>
        <taxon>Alteromonadales</taxon>
        <taxon>Shewanellaceae</taxon>
        <taxon>Shewanella</taxon>
    </lineage>
</organism>
<dbReference type="Pfam" id="PF06122">
    <property type="entry name" value="TraH"/>
    <property type="match status" value="1"/>
</dbReference>
<dbReference type="Proteomes" id="UP001477278">
    <property type="component" value="Unassembled WGS sequence"/>
</dbReference>
<keyword evidence="1" id="KW-0732">Signal</keyword>
<evidence type="ECO:0000313" key="3">
    <source>
        <dbReference type="Proteomes" id="UP001477278"/>
    </source>
</evidence>
<reference evidence="2 3" key="1">
    <citation type="submission" date="2024-05" db="EMBL/GenBank/DDBJ databases">
        <title>Genome sequencing of Marine Estuary Bacteria, Shewanella vesiculosa and S. baltica, and Pseudomonas syringae.</title>
        <authorList>
            <person name="Gurung A."/>
            <person name="Maclea K.S."/>
        </authorList>
    </citation>
    <scope>NUCLEOTIDE SEQUENCE [LARGE SCALE GENOMIC DNA]</scope>
    <source>
        <strain evidence="2 3">1A</strain>
    </source>
</reference>
<comment type="caution">
    <text evidence="2">The sequence shown here is derived from an EMBL/GenBank/DDBJ whole genome shotgun (WGS) entry which is preliminary data.</text>
</comment>
<evidence type="ECO:0000256" key="1">
    <source>
        <dbReference type="SAM" id="SignalP"/>
    </source>
</evidence>
<gene>
    <name evidence="2" type="ORF">ABHN84_19850</name>
</gene>
<protein>
    <submittedName>
        <fullName evidence="2">Conjugal transfer protein TraH</fullName>
    </submittedName>
</protein>
<keyword evidence="3" id="KW-1185">Reference proteome</keyword>
<feature type="signal peptide" evidence="1">
    <location>
        <begin position="1"/>
        <end position="21"/>
    </location>
</feature>
<dbReference type="InterPro" id="IPR010927">
    <property type="entry name" value="T4SS_TraH"/>
</dbReference>
<name>A0ABV0FWY1_9GAMM</name>
<proteinExistence type="predicted"/>
<sequence length="471" mass="51083">MTLKKLSVLIVLTLTTSFAIADPMQDVFNDMYSKSAPSAGKHANGRYGVNLGGFSYRPNIGENPSIVSARLPNANMGACGDIDIFAGSFSFISGDELAQLSRAIMQGAATYAFKLALQSMSPMAAGIVDELTTLVNGMNEFNINGCEKGAEWAQKALGSGDATPATEMGFVANKLSSVNVAMGFSPDPNEARNGESSQKSVSDLESQVGVKIAQNALIKPLSDATPKGFLFDSFGGVKKNELVFTILGATITTTDSSMCTAPMNAGENTCLSYVPGKGAEFFTNLFYNAEAIDSNDEDIDIKYLKCATEECLSVHETSLTLKQFLPKLRKDIYSIWQKTYKEPNTEYTEDELKLAYWIGDDMHLMMSTFGATDNFGESYAKYKSIEATAAIMDYLAYDLVEQVAKALTISKNNQNNDKIYPVGLSQTEKDLATFQANYKALRNGDIQQRIDENRANLRSNLAILLASNKGA</sequence>
<evidence type="ECO:0000313" key="2">
    <source>
        <dbReference type="EMBL" id="MEO3684519.1"/>
    </source>
</evidence>
<dbReference type="RefSeq" id="WP_347690947.1">
    <property type="nucleotide sequence ID" value="NZ_JBDPZN010000015.1"/>
</dbReference>